<dbReference type="EMBL" id="QUQM01000005">
    <property type="protein sequence ID" value="KAA8643311.1"/>
    <property type="molecule type" value="Genomic_DNA"/>
</dbReference>
<evidence type="ECO:0000256" key="3">
    <source>
        <dbReference type="ARBA" id="ARBA00023002"/>
    </source>
</evidence>
<accession>A0A5M9M957</accession>
<sequence length="254" mass="28736">MNSFNAVFPVAPAPMLVALLAGIVFLYRAWRHLSIIGNLQLHPTKSKTFDPATKPDAVKDEAHNVSKEPDFPADWWTGKNVFELERRAIFSKTWLCLSHRSQFSKPGDYRSFEVAGFPIFLVLGKDGVVRAFHNVCRHRAYTVIEKESGSSPVLLCRYHGWSYNTLGQLIKAPHFDRVSGFDKSENTLFEIYSFTSERGFIFVNFDASAVVPPPDTSILDAFAYKNGIQVQTSWVAGQAIEGAFNWKMCREFFP</sequence>
<dbReference type="PROSITE" id="PS51296">
    <property type="entry name" value="RIESKE"/>
    <property type="match status" value="1"/>
</dbReference>
<dbReference type="CDD" id="cd03469">
    <property type="entry name" value="Rieske_RO_Alpha_N"/>
    <property type="match status" value="1"/>
</dbReference>
<organism evidence="8 9">
    <name type="scientific">Aspergillus tanneri</name>
    <dbReference type="NCBI Taxonomy" id="1220188"/>
    <lineage>
        <taxon>Eukaryota</taxon>
        <taxon>Fungi</taxon>
        <taxon>Dikarya</taxon>
        <taxon>Ascomycota</taxon>
        <taxon>Pezizomycotina</taxon>
        <taxon>Eurotiomycetes</taxon>
        <taxon>Eurotiomycetidae</taxon>
        <taxon>Eurotiales</taxon>
        <taxon>Aspergillaceae</taxon>
        <taxon>Aspergillus</taxon>
        <taxon>Aspergillus subgen. Circumdati</taxon>
    </lineage>
</organism>
<dbReference type="AlphaFoldDB" id="A0A5M9M957"/>
<dbReference type="Gene3D" id="2.102.10.10">
    <property type="entry name" value="Rieske [2Fe-2S] iron-sulphur domain"/>
    <property type="match status" value="1"/>
</dbReference>
<dbReference type="SUPFAM" id="SSF50022">
    <property type="entry name" value="ISP domain"/>
    <property type="match status" value="1"/>
</dbReference>
<keyword evidence="4" id="KW-0408">Iron</keyword>
<dbReference type="GO" id="GO:0016491">
    <property type="term" value="F:oxidoreductase activity"/>
    <property type="evidence" value="ECO:0007669"/>
    <property type="project" value="UniProtKB-KW"/>
</dbReference>
<dbReference type="GO" id="GO:0051537">
    <property type="term" value="F:2 iron, 2 sulfur cluster binding"/>
    <property type="evidence" value="ECO:0007669"/>
    <property type="project" value="UniProtKB-KW"/>
</dbReference>
<dbReference type="InterPro" id="IPR001663">
    <property type="entry name" value="Rng_hydr_dOase-A"/>
</dbReference>
<dbReference type="PRINTS" id="PR00090">
    <property type="entry name" value="RNGDIOXGNASE"/>
</dbReference>
<dbReference type="PANTHER" id="PTHR43756:SF6">
    <property type="entry name" value="CLUSTER-BINDING PROTEIN, PUTATIVE (AFU_ORTHOLOGUE AFUA_6G03920)-RELATED"/>
    <property type="match status" value="1"/>
</dbReference>
<keyword evidence="5" id="KW-0411">Iron-sulfur</keyword>
<comment type="caution">
    <text evidence="8">The sequence shown here is derived from an EMBL/GenBank/DDBJ whole genome shotgun (WGS) entry which is preliminary data.</text>
</comment>
<keyword evidence="1" id="KW-0001">2Fe-2S</keyword>
<dbReference type="VEuPathDB" id="FungiDB:EYZ11_000894"/>
<dbReference type="VEuPathDB" id="FungiDB:EYZ11_000919"/>
<feature type="domain" description="Rieske" evidence="7">
    <location>
        <begin position="105"/>
        <end position="181"/>
    </location>
</feature>
<keyword evidence="6" id="KW-0472">Membrane</keyword>
<evidence type="ECO:0000256" key="1">
    <source>
        <dbReference type="ARBA" id="ARBA00022714"/>
    </source>
</evidence>
<dbReference type="Proteomes" id="UP000324241">
    <property type="component" value="Unassembled WGS sequence"/>
</dbReference>
<dbReference type="GeneID" id="54332780"/>
<proteinExistence type="predicted"/>
<evidence type="ECO:0000313" key="8">
    <source>
        <dbReference type="EMBL" id="KAA8643311.1"/>
    </source>
</evidence>
<evidence type="ECO:0000313" key="9">
    <source>
        <dbReference type="Proteomes" id="UP000324241"/>
    </source>
</evidence>
<evidence type="ECO:0000256" key="6">
    <source>
        <dbReference type="SAM" id="Phobius"/>
    </source>
</evidence>
<dbReference type="OrthoDB" id="426882at2759"/>
<name>A0A5M9M957_9EURO</name>
<dbReference type="PANTHER" id="PTHR43756">
    <property type="entry name" value="CHOLINE MONOOXYGENASE, CHLOROPLASTIC"/>
    <property type="match status" value="1"/>
</dbReference>
<evidence type="ECO:0000256" key="4">
    <source>
        <dbReference type="ARBA" id="ARBA00023004"/>
    </source>
</evidence>
<dbReference type="InterPro" id="IPR036922">
    <property type="entry name" value="Rieske_2Fe-2S_sf"/>
</dbReference>
<dbReference type="Pfam" id="PF00355">
    <property type="entry name" value="Rieske"/>
    <property type="match status" value="1"/>
</dbReference>
<reference evidence="8 9" key="1">
    <citation type="submission" date="2019-08" db="EMBL/GenBank/DDBJ databases">
        <title>The genome sequence of a newly discovered highly antifungal drug resistant Aspergillus species, Aspergillus tanneri NIH 1004.</title>
        <authorList>
            <person name="Mounaud S."/>
            <person name="Singh I."/>
            <person name="Joardar V."/>
            <person name="Pakala S."/>
            <person name="Pakala S."/>
            <person name="Venepally P."/>
            <person name="Chung J.K."/>
            <person name="Losada L."/>
            <person name="Nierman W.C."/>
        </authorList>
    </citation>
    <scope>NUCLEOTIDE SEQUENCE [LARGE SCALE GENOMIC DNA]</scope>
    <source>
        <strain evidence="8 9">NIH1004</strain>
    </source>
</reference>
<protein>
    <recommendedName>
        <fullName evidence="7">Rieske domain-containing protein</fullName>
    </recommendedName>
</protein>
<evidence type="ECO:0000259" key="7">
    <source>
        <dbReference type="PROSITE" id="PS51296"/>
    </source>
</evidence>
<feature type="transmembrane region" description="Helical" evidence="6">
    <location>
        <begin position="6"/>
        <end position="27"/>
    </location>
</feature>
<evidence type="ECO:0000256" key="5">
    <source>
        <dbReference type="ARBA" id="ARBA00023014"/>
    </source>
</evidence>
<keyword evidence="6" id="KW-0812">Transmembrane</keyword>
<keyword evidence="3" id="KW-0560">Oxidoreductase</keyword>
<gene>
    <name evidence="8" type="ORF">ATNIH1004_010078</name>
</gene>
<dbReference type="RefSeq" id="XP_033422673.1">
    <property type="nucleotide sequence ID" value="XM_033574655.1"/>
</dbReference>
<dbReference type="InterPro" id="IPR017941">
    <property type="entry name" value="Rieske_2Fe-2S"/>
</dbReference>
<evidence type="ECO:0000256" key="2">
    <source>
        <dbReference type="ARBA" id="ARBA00022723"/>
    </source>
</evidence>
<keyword evidence="6" id="KW-1133">Transmembrane helix</keyword>
<keyword evidence="2" id="KW-0479">Metal-binding</keyword>
<dbReference type="GO" id="GO:0046872">
    <property type="term" value="F:metal ion binding"/>
    <property type="evidence" value="ECO:0007669"/>
    <property type="project" value="UniProtKB-KW"/>
</dbReference>